<evidence type="ECO:0000313" key="3">
    <source>
        <dbReference type="Proteomes" id="UP001314635"/>
    </source>
</evidence>
<reference evidence="3" key="1">
    <citation type="journal article" date="2021" name="ISME J.">
        <title>Evolutionary origin and ecological implication of a unique nif island in free-living Bradyrhizobium lineages.</title>
        <authorList>
            <person name="Tao J."/>
        </authorList>
    </citation>
    <scope>NUCLEOTIDE SEQUENCE [LARGE SCALE GENOMIC DNA]</scope>
    <source>
        <strain evidence="3">SZCCT0094</strain>
    </source>
</reference>
<evidence type="ECO:0000259" key="1">
    <source>
        <dbReference type="Pfam" id="PF01656"/>
    </source>
</evidence>
<gene>
    <name evidence="2" type="ORF">JQ619_37075</name>
</gene>
<accession>A0ABS5GJ55</accession>
<evidence type="ECO:0000313" key="2">
    <source>
        <dbReference type="EMBL" id="MBR1141375.1"/>
    </source>
</evidence>
<organism evidence="2 3">
    <name type="scientific">Bradyrhizobium denitrificans</name>
    <dbReference type="NCBI Taxonomy" id="2734912"/>
    <lineage>
        <taxon>Bacteria</taxon>
        <taxon>Pseudomonadati</taxon>
        <taxon>Pseudomonadota</taxon>
        <taxon>Alphaproteobacteria</taxon>
        <taxon>Hyphomicrobiales</taxon>
        <taxon>Nitrobacteraceae</taxon>
        <taxon>Bradyrhizobium</taxon>
    </lineage>
</organism>
<comment type="caution">
    <text evidence="2">The sequence shown here is derived from an EMBL/GenBank/DDBJ whole genome shotgun (WGS) entry which is preliminary data.</text>
</comment>
<protein>
    <recommendedName>
        <fullName evidence="1">CobQ/CobB/MinD/ParA nucleotide binding domain-containing protein</fullName>
    </recommendedName>
</protein>
<dbReference type="SUPFAM" id="SSF52540">
    <property type="entry name" value="P-loop containing nucleoside triphosphate hydrolases"/>
    <property type="match status" value="1"/>
</dbReference>
<dbReference type="Gene3D" id="3.40.50.300">
    <property type="entry name" value="P-loop containing nucleotide triphosphate hydrolases"/>
    <property type="match status" value="1"/>
</dbReference>
<dbReference type="Proteomes" id="UP001314635">
    <property type="component" value="Unassembled WGS sequence"/>
</dbReference>
<dbReference type="RefSeq" id="WP_172243991.1">
    <property type="nucleotide sequence ID" value="NZ_JABFDP010000059.1"/>
</dbReference>
<dbReference type="EMBL" id="JAFCLK010000063">
    <property type="protein sequence ID" value="MBR1141375.1"/>
    <property type="molecule type" value="Genomic_DNA"/>
</dbReference>
<feature type="domain" description="CobQ/CobB/MinD/ParA nucleotide binding" evidence="1">
    <location>
        <begin position="23"/>
        <end position="195"/>
    </location>
</feature>
<name>A0ABS5GJ55_9BRAD</name>
<dbReference type="InterPro" id="IPR027417">
    <property type="entry name" value="P-loop_NTPase"/>
</dbReference>
<dbReference type="InterPro" id="IPR002586">
    <property type="entry name" value="CobQ/CobB/MinD/ParA_Nub-bd_dom"/>
</dbReference>
<keyword evidence="3" id="KW-1185">Reference proteome</keyword>
<proteinExistence type="predicted"/>
<sequence>MKKDSNTDTKTPGFAEAGPAALILTSDEGAAGKTTTALQLVTAFSLAGLPLDLFQMDTKRKLSMKAGVPVESLLVPEHRESRGDDLVPSDIIAPWYRAVTDAPQTRRSTLLEVGGALAPLFHVAIADLDLDEDITSLGLQVMPLVVCKAGEDSASQMIRELKRIERNLPNANTVLVLNHYAGDPTKAISYCQEDTRKAFMSAIKRYPVIEMPKVRARSMAIYERLQALPSTIVSWHADNYAEAIRQTGAPRDEAKILVKDIAEWSAIMQDEICRILPFLGEDRDG</sequence>
<dbReference type="Pfam" id="PF01656">
    <property type="entry name" value="CbiA"/>
    <property type="match status" value="1"/>
</dbReference>